<evidence type="ECO:0000256" key="4">
    <source>
        <dbReference type="ARBA" id="ARBA00022475"/>
    </source>
</evidence>
<feature type="transmembrane region" description="Helical" evidence="11">
    <location>
        <begin position="56"/>
        <end position="74"/>
    </location>
</feature>
<keyword evidence="9 11" id="KW-0472">Membrane</keyword>
<keyword evidence="6 11" id="KW-0653">Protein transport</keyword>
<keyword evidence="3 11" id="KW-0813">Transport</keyword>
<gene>
    <name evidence="12" type="ORF">IW245_007496</name>
</gene>
<evidence type="ECO:0000256" key="2">
    <source>
        <dbReference type="ARBA" id="ARBA00008445"/>
    </source>
</evidence>
<evidence type="ECO:0000256" key="6">
    <source>
        <dbReference type="ARBA" id="ARBA00022927"/>
    </source>
</evidence>
<evidence type="ECO:0000256" key="7">
    <source>
        <dbReference type="ARBA" id="ARBA00022989"/>
    </source>
</evidence>
<dbReference type="GO" id="GO:0005886">
    <property type="term" value="C:plasma membrane"/>
    <property type="evidence" value="ECO:0007669"/>
    <property type="project" value="UniProtKB-SubCell"/>
</dbReference>
<dbReference type="PANTHER" id="PTHR34182">
    <property type="entry name" value="PROTEIN-EXPORT MEMBRANE PROTEIN SECG"/>
    <property type="match status" value="1"/>
</dbReference>
<organism evidence="12 13">
    <name type="scientific">Longispora fulva</name>
    <dbReference type="NCBI Taxonomy" id="619741"/>
    <lineage>
        <taxon>Bacteria</taxon>
        <taxon>Bacillati</taxon>
        <taxon>Actinomycetota</taxon>
        <taxon>Actinomycetes</taxon>
        <taxon>Micromonosporales</taxon>
        <taxon>Micromonosporaceae</taxon>
        <taxon>Longispora</taxon>
    </lineage>
</organism>
<dbReference type="Proteomes" id="UP000622552">
    <property type="component" value="Unassembled WGS sequence"/>
</dbReference>
<comment type="caution">
    <text evidence="11">Lacks conserved residue(s) required for the propagation of feature annotation.</text>
</comment>
<dbReference type="Pfam" id="PF03840">
    <property type="entry name" value="SecG"/>
    <property type="match status" value="1"/>
</dbReference>
<dbReference type="GO" id="GO:0065002">
    <property type="term" value="P:intracellular protein transmembrane transport"/>
    <property type="evidence" value="ECO:0007669"/>
    <property type="project" value="TreeGrafter"/>
</dbReference>
<keyword evidence="8 11" id="KW-0811">Translocation</keyword>
<accession>A0A8J7KZM0</accession>
<comment type="caution">
    <text evidence="12">The sequence shown here is derived from an EMBL/GenBank/DDBJ whole genome shotgun (WGS) entry which is preliminary data.</text>
</comment>
<evidence type="ECO:0000256" key="10">
    <source>
        <dbReference type="ARBA" id="ARBA00025182"/>
    </source>
</evidence>
<keyword evidence="7 11" id="KW-1133">Transmembrane helix</keyword>
<dbReference type="GO" id="GO:0009306">
    <property type="term" value="P:protein secretion"/>
    <property type="evidence" value="ECO:0007669"/>
    <property type="project" value="UniProtKB-UniRule"/>
</dbReference>
<dbReference type="PANTHER" id="PTHR34182:SF1">
    <property type="entry name" value="PROTEIN-EXPORT MEMBRANE PROTEIN SECG"/>
    <property type="match status" value="1"/>
</dbReference>
<evidence type="ECO:0000313" key="12">
    <source>
        <dbReference type="EMBL" id="MBG6141302.1"/>
    </source>
</evidence>
<protein>
    <recommendedName>
        <fullName evidence="11">Protein-export membrane protein SecG</fullName>
    </recommendedName>
</protein>
<keyword evidence="5 11" id="KW-0812">Transmembrane</keyword>
<comment type="subcellular location">
    <subcellularLocation>
        <location evidence="1 11">Cell membrane</location>
        <topology evidence="1 11">Multi-pass membrane protein</topology>
    </subcellularLocation>
</comment>
<comment type="function">
    <text evidence="10 11">Involved in protein export. Participates in an early event of protein translocation.</text>
</comment>
<dbReference type="EMBL" id="JADOUF010000001">
    <property type="protein sequence ID" value="MBG6141302.1"/>
    <property type="molecule type" value="Genomic_DNA"/>
</dbReference>
<sequence length="80" mass="8106">MAYVFAGVLIVTSIILTLLILLHRGKGGGLSTMFGGGAASTLTGSSVAEKNLDRYTILAGLLWLASIVGLGLLIKANSGS</sequence>
<comment type="similarity">
    <text evidence="2 11">Belongs to the SecG family.</text>
</comment>
<evidence type="ECO:0000256" key="9">
    <source>
        <dbReference type="ARBA" id="ARBA00023136"/>
    </source>
</evidence>
<dbReference type="InterPro" id="IPR004692">
    <property type="entry name" value="SecG"/>
</dbReference>
<keyword evidence="13" id="KW-1185">Reference proteome</keyword>
<dbReference type="PRINTS" id="PR01651">
    <property type="entry name" value="SECGEXPORT"/>
</dbReference>
<evidence type="ECO:0000256" key="1">
    <source>
        <dbReference type="ARBA" id="ARBA00004651"/>
    </source>
</evidence>
<keyword evidence="4 11" id="KW-1003">Cell membrane</keyword>
<evidence type="ECO:0000256" key="5">
    <source>
        <dbReference type="ARBA" id="ARBA00022692"/>
    </source>
</evidence>
<reference evidence="12" key="1">
    <citation type="submission" date="2020-11" db="EMBL/GenBank/DDBJ databases">
        <title>Sequencing the genomes of 1000 actinobacteria strains.</title>
        <authorList>
            <person name="Klenk H.-P."/>
        </authorList>
    </citation>
    <scope>NUCLEOTIDE SEQUENCE</scope>
    <source>
        <strain evidence="12">DSM 45356</strain>
    </source>
</reference>
<dbReference type="NCBIfam" id="TIGR00810">
    <property type="entry name" value="secG"/>
    <property type="match status" value="1"/>
</dbReference>
<dbReference type="GO" id="GO:0043952">
    <property type="term" value="P:protein transport by the Sec complex"/>
    <property type="evidence" value="ECO:0007669"/>
    <property type="project" value="TreeGrafter"/>
</dbReference>
<evidence type="ECO:0000256" key="11">
    <source>
        <dbReference type="RuleBase" id="RU365087"/>
    </source>
</evidence>
<dbReference type="GO" id="GO:0015450">
    <property type="term" value="F:protein-transporting ATPase activity"/>
    <property type="evidence" value="ECO:0007669"/>
    <property type="project" value="UniProtKB-UniRule"/>
</dbReference>
<name>A0A8J7KZM0_9ACTN</name>
<evidence type="ECO:0000256" key="3">
    <source>
        <dbReference type="ARBA" id="ARBA00022448"/>
    </source>
</evidence>
<dbReference type="AlphaFoldDB" id="A0A8J7KZM0"/>
<evidence type="ECO:0000256" key="8">
    <source>
        <dbReference type="ARBA" id="ARBA00023010"/>
    </source>
</evidence>
<proteinExistence type="inferred from homology"/>
<evidence type="ECO:0000313" key="13">
    <source>
        <dbReference type="Proteomes" id="UP000622552"/>
    </source>
</evidence>
<dbReference type="RefSeq" id="WP_197007740.1">
    <property type="nucleotide sequence ID" value="NZ_BONS01000014.1"/>
</dbReference>